<evidence type="ECO:0000313" key="7">
    <source>
        <dbReference type="EMBL" id="OMD38102.1"/>
    </source>
</evidence>
<evidence type="ECO:0008006" key="9">
    <source>
        <dbReference type="Google" id="ProtNLM"/>
    </source>
</evidence>
<sequence length="182" mass="20866">MLGIGLTIVVIIGAYLMAAYTRLLSMRNRVRESFATIEGYLQNRVEALTEVAKMVISYAKHEHETLALVHRMRASLSDDHLPVEKLIRYVEMEKYIHSINVQADYYPELKESDPFIKLQQRIYILEENLSASRRIYNENVTSYNTMISTLPTLLLAGAIGFKPEILLKMEGAKRADVNWTVS</sequence>
<dbReference type="InterPro" id="IPR007156">
    <property type="entry name" value="MamQ_LemA"/>
</dbReference>
<dbReference type="AlphaFoldDB" id="A0A1R0XT63"/>
<dbReference type="InterPro" id="IPR023353">
    <property type="entry name" value="LemA-like_dom_sf"/>
</dbReference>
<evidence type="ECO:0000256" key="5">
    <source>
        <dbReference type="ARBA" id="ARBA00023136"/>
    </source>
</evidence>
<name>A0A1R0XT63_9BACL</name>
<reference evidence="7 8" key="1">
    <citation type="submission" date="2016-10" db="EMBL/GenBank/DDBJ databases">
        <title>Paenibacillus species isolates.</title>
        <authorList>
            <person name="Beno S.M."/>
        </authorList>
    </citation>
    <scope>NUCLEOTIDE SEQUENCE [LARGE SCALE GENOMIC DNA]</scope>
    <source>
        <strain evidence="7 8">FSL H7-0710</strain>
    </source>
</reference>
<dbReference type="PANTHER" id="PTHR34478">
    <property type="entry name" value="PROTEIN LEMA"/>
    <property type="match status" value="1"/>
</dbReference>
<evidence type="ECO:0000256" key="2">
    <source>
        <dbReference type="ARBA" id="ARBA00008854"/>
    </source>
</evidence>
<dbReference type="SUPFAM" id="SSF140478">
    <property type="entry name" value="LemA-like"/>
    <property type="match status" value="1"/>
</dbReference>
<dbReference type="Pfam" id="PF04011">
    <property type="entry name" value="LemA"/>
    <property type="match status" value="1"/>
</dbReference>
<organism evidence="7 8">
    <name type="scientific">Paenibacillus odorifer</name>
    <dbReference type="NCBI Taxonomy" id="189426"/>
    <lineage>
        <taxon>Bacteria</taxon>
        <taxon>Bacillati</taxon>
        <taxon>Bacillota</taxon>
        <taxon>Bacilli</taxon>
        <taxon>Bacillales</taxon>
        <taxon>Paenibacillaceae</taxon>
        <taxon>Paenibacillus</taxon>
    </lineage>
</organism>
<gene>
    <name evidence="7" type="ORF">BSK52_19630</name>
</gene>
<comment type="similarity">
    <text evidence="2">Belongs to the LemA family.</text>
</comment>
<keyword evidence="5 6" id="KW-0472">Membrane</keyword>
<evidence type="ECO:0000313" key="8">
    <source>
        <dbReference type="Proteomes" id="UP000187439"/>
    </source>
</evidence>
<dbReference type="PANTHER" id="PTHR34478:SF1">
    <property type="entry name" value="PROTEIN LEMA"/>
    <property type="match status" value="1"/>
</dbReference>
<evidence type="ECO:0000256" key="1">
    <source>
        <dbReference type="ARBA" id="ARBA00004167"/>
    </source>
</evidence>
<evidence type="ECO:0000256" key="3">
    <source>
        <dbReference type="ARBA" id="ARBA00022692"/>
    </source>
</evidence>
<dbReference type="EMBL" id="MPTC01000019">
    <property type="protein sequence ID" value="OMD38102.1"/>
    <property type="molecule type" value="Genomic_DNA"/>
</dbReference>
<dbReference type="GO" id="GO:0016020">
    <property type="term" value="C:membrane"/>
    <property type="evidence" value="ECO:0007669"/>
    <property type="project" value="UniProtKB-SubCell"/>
</dbReference>
<dbReference type="Proteomes" id="UP000187439">
    <property type="component" value="Unassembled WGS sequence"/>
</dbReference>
<accession>A0A1R0XT63</accession>
<dbReference type="RefSeq" id="WP_076120345.1">
    <property type="nucleotide sequence ID" value="NZ_MPTC01000019.1"/>
</dbReference>
<proteinExistence type="inferred from homology"/>
<protein>
    <recommendedName>
        <fullName evidence="9">LemA family protein</fullName>
    </recommendedName>
</protein>
<comment type="subcellular location">
    <subcellularLocation>
        <location evidence="1">Membrane</location>
        <topology evidence="1">Single-pass membrane protein</topology>
    </subcellularLocation>
</comment>
<feature type="transmembrane region" description="Helical" evidence="6">
    <location>
        <begin position="6"/>
        <end position="24"/>
    </location>
</feature>
<evidence type="ECO:0000256" key="6">
    <source>
        <dbReference type="SAM" id="Phobius"/>
    </source>
</evidence>
<comment type="caution">
    <text evidence="7">The sequence shown here is derived from an EMBL/GenBank/DDBJ whole genome shotgun (WGS) entry which is preliminary data.</text>
</comment>
<dbReference type="Gene3D" id="1.20.1440.20">
    <property type="entry name" value="LemA-like domain"/>
    <property type="match status" value="1"/>
</dbReference>
<keyword evidence="4 6" id="KW-1133">Transmembrane helix</keyword>
<evidence type="ECO:0000256" key="4">
    <source>
        <dbReference type="ARBA" id="ARBA00022989"/>
    </source>
</evidence>
<keyword evidence="3 6" id="KW-0812">Transmembrane</keyword>